<evidence type="ECO:0000259" key="12">
    <source>
        <dbReference type="PROSITE" id="PS50862"/>
    </source>
</evidence>
<dbReference type="Pfam" id="PF07973">
    <property type="entry name" value="tRNA_SAD"/>
    <property type="match status" value="1"/>
</dbReference>
<feature type="region of interest" description="Disordered" evidence="11">
    <location>
        <begin position="591"/>
        <end position="630"/>
    </location>
</feature>
<dbReference type="OMA" id="GGFFYEM"/>
<dbReference type="eggNOG" id="KOG1637">
    <property type="taxonomic scope" value="Eukaryota"/>
</dbReference>
<accession>A0A023B2L9</accession>
<dbReference type="EMBL" id="AFNH02000880">
    <property type="protein sequence ID" value="EZG55086.1"/>
    <property type="molecule type" value="Genomic_DNA"/>
</dbReference>
<dbReference type="InterPro" id="IPR012947">
    <property type="entry name" value="tRNA_SAD"/>
</dbReference>
<sequence>MNRRVFQGTIPTLTPGVQVGGDFELQPNASFVADRLALFDELKAAREAERAELLKTNPPKPITIELPSGDVKEGQSEVTTPQMIAEQIKVKGCIVARVIFLEDVKESAVDALDDLSVDDVSDDGHDENSRLWDMNRPLPASCKLELLKFDDPDAKHVFWHSSAHLLGLSVEQAFGAKVCIGPALQNGFYYDFYTGDKLAVSDSHYAQIEKKASEAVATQARFERLEITKDEAKYLFQENPFKLAIIDSKVPEGVMTTVYRCGPFVDLCMGPHLPHLGWIKAFVIEKHSAAYWLGDSKGDSLQRVYGIAFPDAKLLKEHKKRVEEAKQRDHRLLGQKLGFFFFEPIYAPGCAFWTPMGTRIYNKLIDFIRLEYRYRGFDEVTTPNLCSSDLFKVSGHWQNYKDCMFVLDVEGKEWGLKPMNCPTHCCIFKHMNLSYRQLPIRIADFAALHRNEFSGSLTGLTRVRRFQQDDAHIFCELHQVQKEVAGALEFLQHCYHLFGFTFKVVLSTRPKKALGELSLWNTAEKQLADALDESEIPWSINKGDGAFYGPKIDIKVFDALGRSHQCGTIQLDFQLPIRFNLQYKTAENFEKTEEANKATDEKPAVDNAAPETAKPEAASPAKAVADETSPATAVAEVGMDETQGKAETKLRVLDGSLETEVRPGFARPVMIHRAILGSVERFTAVLIEHFAGKLPFWLSPRQALVCPISEKSSRYAAWLKDVLNLEGYDVDVDTSNSTINKKIREASIYYWNYMLVVGEKEEADRTIAVRCREDPQRQKIMTLPELLELFEGLRNVAKRSQPEYNFS</sequence>
<dbReference type="SUPFAM" id="SSF55681">
    <property type="entry name" value="Class II aaRS and biotin synthetases"/>
    <property type="match status" value="1"/>
</dbReference>
<dbReference type="PANTHER" id="PTHR11451:SF46">
    <property type="entry name" value="THREONINE--TRNA LIGASE"/>
    <property type="match status" value="1"/>
</dbReference>
<name>A0A023B2L9_GRENI</name>
<dbReference type="NCBIfam" id="TIGR00418">
    <property type="entry name" value="thrS"/>
    <property type="match status" value="1"/>
</dbReference>
<evidence type="ECO:0000256" key="3">
    <source>
        <dbReference type="ARBA" id="ARBA00013163"/>
    </source>
</evidence>
<dbReference type="Pfam" id="PF03129">
    <property type="entry name" value="HGTP_anticodon"/>
    <property type="match status" value="1"/>
</dbReference>
<dbReference type="Gene3D" id="3.30.980.10">
    <property type="entry name" value="Threonyl-trna Synthetase, Chain A, domain 2"/>
    <property type="match status" value="1"/>
</dbReference>
<dbReference type="InterPro" id="IPR033728">
    <property type="entry name" value="ThrRS_core"/>
</dbReference>
<evidence type="ECO:0000313" key="15">
    <source>
        <dbReference type="Proteomes" id="UP000019763"/>
    </source>
</evidence>
<comment type="subcellular location">
    <subcellularLocation>
        <location evidence="1">Cytoplasm</location>
    </subcellularLocation>
</comment>
<dbReference type="EC" id="6.1.1.3" evidence="3"/>
<dbReference type="OrthoDB" id="5423599at2759"/>
<dbReference type="GO" id="GO:0006435">
    <property type="term" value="P:threonyl-tRNA aminoacylation"/>
    <property type="evidence" value="ECO:0007669"/>
    <property type="project" value="InterPro"/>
</dbReference>
<dbReference type="GO" id="GO:0005739">
    <property type="term" value="C:mitochondrion"/>
    <property type="evidence" value="ECO:0007669"/>
    <property type="project" value="TreeGrafter"/>
</dbReference>
<dbReference type="PROSITE" id="PS51880">
    <property type="entry name" value="TGS"/>
    <property type="match status" value="1"/>
</dbReference>
<gene>
    <name evidence="14" type="ORF">GNI_118460</name>
</gene>
<keyword evidence="7" id="KW-0648">Protein biosynthesis</keyword>
<dbReference type="GO" id="GO:0004829">
    <property type="term" value="F:threonine-tRNA ligase activity"/>
    <property type="evidence" value="ECO:0007669"/>
    <property type="project" value="UniProtKB-EC"/>
</dbReference>
<evidence type="ECO:0000259" key="13">
    <source>
        <dbReference type="PROSITE" id="PS51880"/>
    </source>
</evidence>
<feature type="compositionally biased region" description="Basic and acidic residues" evidence="11">
    <location>
        <begin position="591"/>
        <end position="604"/>
    </location>
</feature>
<dbReference type="InterPro" id="IPR004095">
    <property type="entry name" value="TGS"/>
</dbReference>
<dbReference type="HAMAP" id="MF_00184">
    <property type="entry name" value="Thr_tRNA_synth"/>
    <property type="match status" value="1"/>
</dbReference>
<evidence type="ECO:0000256" key="2">
    <source>
        <dbReference type="ARBA" id="ARBA00008226"/>
    </source>
</evidence>
<dbReference type="SMART" id="SM00863">
    <property type="entry name" value="tRNA_SAD"/>
    <property type="match status" value="1"/>
</dbReference>
<evidence type="ECO:0000256" key="8">
    <source>
        <dbReference type="ARBA" id="ARBA00023146"/>
    </source>
</evidence>
<dbReference type="RefSeq" id="XP_011131789.1">
    <property type="nucleotide sequence ID" value="XM_011133487.1"/>
</dbReference>
<dbReference type="InterPro" id="IPR047246">
    <property type="entry name" value="ThrRS_anticodon"/>
</dbReference>
<feature type="domain" description="TGS" evidence="13">
    <location>
        <begin position="57"/>
        <end position="148"/>
    </location>
</feature>
<dbReference type="CDD" id="cd00860">
    <property type="entry name" value="ThrRS_anticodon"/>
    <property type="match status" value="1"/>
</dbReference>
<comment type="caution">
    <text evidence="14">The sequence shown here is derived from an EMBL/GenBank/DDBJ whole genome shotgun (WGS) entry which is preliminary data.</text>
</comment>
<evidence type="ECO:0000256" key="5">
    <source>
        <dbReference type="ARBA" id="ARBA00022741"/>
    </source>
</evidence>
<keyword evidence="6" id="KW-0067">ATP-binding</keyword>
<dbReference type="InterPro" id="IPR002314">
    <property type="entry name" value="aa-tRNA-synt_IIb"/>
</dbReference>
<evidence type="ECO:0000256" key="4">
    <source>
        <dbReference type="ARBA" id="ARBA00022598"/>
    </source>
</evidence>
<evidence type="ECO:0000256" key="6">
    <source>
        <dbReference type="ARBA" id="ARBA00022840"/>
    </source>
</evidence>
<dbReference type="PANTHER" id="PTHR11451">
    <property type="entry name" value="THREONINE-TRNA LIGASE"/>
    <property type="match status" value="1"/>
</dbReference>
<dbReference type="InterPro" id="IPR002320">
    <property type="entry name" value="Thr-tRNA-ligase_IIa"/>
</dbReference>
<dbReference type="FunFam" id="3.30.980.10:FF:000005">
    <property type="entry name" value="Threonyl-tRNA synthetase, mitochondrial"/>
    <property type="match status" value="1"/>
</dbReference>
<comment type="catalytic activity">
    <reaction evidence="10">
        <text>tRNA(Thr) + L-threonine + ATP = L-threonyl-tRNA(Thr) + AMP + diphosphate + H(+)</text>
        <dbReference type="Rhea" id="RHEA:24624"/>
        <dbReference type="Rhea" id="RHEA-COMP:9670"/>
        <dbReference type="Rhea" id="RHEA-COMP:9704"/>
        <dbReference type="ChEBI" id="CHEBI:15378"/>
        <dbReference type="ChEBI" id="CHEBI:30616"/>
        <dbReference type="ChEBI" id="CHEBI:33019"/>
        <dbReference type="ChEBI" id="CHEBI:57926"/>
        <dbReference type="ChEBI" id="CHEBI:78442"/>
        <dbReference type="ChEBI" id="CHEBI:78534"/>
        <dbReference type="ChEBI" id="CHEBI:456215"/>
        <dbReference type="EC" id="6.1.1.3"/>
    </reaction>
</comment>
<dbReference type="InterPro" id="IPR004154">
    <property type="entry name" value="Anticodon-bd"/>
</dbReference>
<dbReference type="PROSITE" id="PS50862">
    <property type="entry name" value="AA_TRNA_LIGASE_II"/>
    <property type="match status" value="1"/>
</dbReference>
<evidence type="ECO:0000256" key="11">
    <source>
        <dbReference type="SAM" id="MobiDB-lite"/>
    </source>
</evidence>
<comment type="similarity">
    <text evidence="2">Belongs to the class-II aminoacyl-tRNA synthetase family.</text>
</comment>
<evidence type="ECO:0000256" key="1">
    <source>
        <dbReference type="ARBA" id="ARBA00004496"/>
    </source>
</evidence>
<dbReference type="InterPro" id="IPR045864">
    <property type="entry name" value="aa-tRNA-synth_II/BPL/LPL"/>
</dbReference>
<keyword evidence="5" id="KW-0547">Nucleotide-binding</keyword>
<evidence type="ECO:0000313" key="14">
    <source>
        <dbReference type="EMBL" id="EZG55086.1"/>
    </source>
</evidence>
<dbReference type="GeneID" id="22914210"/>
<dbReference type="Pfam" id="PF00587">
    <property type="entry name" value="tRNA-synt_2b"/>
    <property type="match status" value="1"/>
</dbReference>
<dbReference type="CDD" id="cd01667">
    <property type="entry name" value="TGS_ThrRS"/>
    <property type="match status" value="1"/>
</dbReference>
<organism evidence="14 15">
    <name type="scientific">Gregarina niphandrodes</name>
    <name type="common">Septate eugregarine</name>
    <dbReference type="NCBI Taxonomy" id="110365"/>
    <lineage>
        <taxon>Eukaryota</taxon>
        <taxon>Sar</taxon>
        <taxon>Alveolata</taxon>
        <taxon>Apicomplexa</taxon>
        <taxon>Conoidasida</taxon>
        <taxon>Gregarinasina</taxon>
        <taxon>Eugregarinorida</taxon>
        <taxon>Gregarinidae</taxon>
        <taxon>Gregarina</taxon>
    </lineage>
</organism>
<dbReference type="InterPro" id="IPR018163">
    <property type="entry name" value="Thr/Ala-tRNA-synth_IIc_edit"/>
</dbReference>
<evidence type="ECO:0000256" key="10">
    <source>
        <dbReference type="ARBA" id="ARBA00049515"/>
    </source>
</evidence>
<dbReference type="CDD" id="cd00771">
    <property type="entry name" value="ThrRS_core"/>
    <property type="match status" value="1"/>
</dbReference>
<feature type="domain" description="Aminoacyl-transfer RNA synthetases class-II family profile" evidence="12">
    <location>
        <begin position="357"/>
        <end position="695"/>
    </location>
</feature>
<dbReference type="InterPro" id="IPR006195">
    <property type="entry name" value="aa-tRNA-synth_II"/>
</dbReference>
<evidence type="ECO:0000256" key="9">
    <source>
        <dbReference type="ARBA" id="ARBA00031900"/>
    </source>
</evidence>
<dbReference type="SUPFAM" id="SSF52954">
    <property type="entry name" value="Class II aaRS ABD-related"/>
    <property type="match status" value="1"/>
</dbReference>
<evidence type="ECO:0000256" key="7">
    <source>
        <dbReference type="ARBA" id="ARBA00022917"/>
    </source>
</evidence>
<dbReference type="GO" id="GO:0005524">
    <property type="term" value="F:ATP binding"/>
    <property type="evidence" value="ECO:0007669"/>
    <property type="project" value="UniProtKB-KW"/>
</dbReference>
<dbReference type="InterPro" id="IPR012675">
    <property type="entry name" value="Beta-grasp_dom_sf"/>
</dbReference>
<reference evidence="14" key="1">
    <citation type="submission" date="2013-12" db="EMBL/GenBank/DDBJ databases">
        <authorList>
            <person name="Omoto C.K."/>
            <person name="Sibley D."/>
            <person name="Venepally P."/>
            <person name="Hadjithomas M."/>
            <person name="Karamycheva S."/>
            <person name="Brunk B."/>
            <person name="Roos D."/>
            <person name="Caler E."/>
            <person name="Lorenzi H."/>
        </authorList>
    </citation>
    <scope>NUCLEOTIDE SEQUENCE</scope>
</reference>
<keyword evidence="4 14" id="KW-0436">Ligase</keyword>
<dbReference type="Proteomes" id="UP000019763">
    <property type="component" value="Unassembled WGS sequence"/>
</dbReference>
<dbReference type="SUPFAM" id="SSF55186">
    <property type="entry name" value="ThrRS/AlaRS common domain"/>
    <property type="match status" value="1"/>
</dbReference>
<keyword evidence="15" id="KW-1185">Reference proteome</keyword>
<dbReference type="InterPro" id="IPR036621">
    <property type="entry name" value="Anticodon-bd_dom_sf"/>
</dbReference>
<dbReference type="PRINTS" id="PR01047">
    <property type="entry name" value="TRNASYNTHTHR"/>
</dbReference>
<dbReference type="VEuPathDB" id="CryptoDB:GNI_118460"/>
<proteinExistence type="inferred from homology"/>
<dbReference type="Gene3D" id="3.40.50.800">
    <property type="entry name" value="Anticodon-binding domain"/>
    <property type="match status" value="1"/>
</dbReference>
<protein>
    <recommendedName>
        <fullName evidence="3">threonine--tRNA ligase</fullName>
        <ecNumber evidence="3">6.1.1.3</ecNumber>
    </recommendedName>
    <alternativeName>
        <fullName evidence="9">Threonyl-tRNA synthetase</fullName>
    </alternativeName>
</protein>
<dbReference type="Gene3D" id="3.30.930.10">
    <property type="entry name" value="Bira Bifunctional Protein, Domain 2"/>
    <property type="match status" value="1"/>
</dbReference>
<dbReference type="Gene3D" id="3.10.20.30">
    <property type="match status" value="1"/>
</dbReference>
<dbReference type="AlphaFoldDB" id="A0A023B2L9"/>
<keyword evidence="8" id="KW-0030">Aminoacyl-tRNA synthetase</keyword>